<dbReference type="GO" id="GO:0005634">
    <property type="term" value="C:nucleus"/>
    <property type="evidence" value="ECO:0007669"/>
    <property type="project" value="UniProtKB-SubCell"/>
</dbReference>
<keyword evidence="6 11" id="KW-0949">S-adenosyl-L-methionine</keyword>
<dbReference type="PROSITE" id="PS51569">
    <property type="entry name" value="DOT1"/>
    <property type="match status" value="1"/>
</dbReference>
<comment type="catalytic activity">
    <reaction evidence="10 11">
        <text>L-lysyl(79)-[histone H3] + 3 S-adenosyl-L-methionine = N(6),N(6),N(6)-trimethyl-L-lysyl(79)-[histone H3] + 3 S-adenosyl-L-homocysteine + 3 H(+)</text>
        <dbReference type="Rhea" id="RHEA:60328"/>
        <dbReference type="Rhea" id="RHEA-COMP:15549"/>
        <dbReference type="Rhea" id="RHEA-COMP:15552"/>
        <dbReference type="ChEBI" id="CHEBI:15378"/>
        <dbReference type="ChEBI" id="CHEBI:29969"/>
        <dbReference type="ChEBI" id="CHEBI:57856"/>
        <dbReference type="ChEBI" id="CHEBI:59789"/>
        <dbReference type="ChEBI" id="CHEBI:61961"/>
        <dbReference type="EC" id="2.1.1.360"/>
    </reaction>
</comment>
<dbReference type="InterPro" id="IPR029063">
    <property type="entry name" value="SAM-dependent_MTases_sf"/>
</dbReference>
<keyword evidence="7 11" id="KW-0156">Chromatin regulator</keyword>
<evidence type="ECO:0000256" key="1">
    <source>
        <dbReference type="ARBA" id="ARBA00004123"/>
    </source>
</evidence>
<comment type="caution">
    <text evidence="13">The sequence shown here is derived from an EMBL/GenBank/DDBJ whole genome shotgun (WGS) entry which is preliminary data.</text>
</comment>
<dbReference type="SUPFAM" id="SSF53335">
    <property type="entry name" value="S-adenosyl-L-methionine-dependent methyltransferases"/>
    <property type="match status" value="1"/>
</dbReference>
<dbReference type="AlphaFoldDB" id="A0AAW0BHH7"/>
<keyword evidence="14" id="KW-1185">Reference proteome</keyword>
<dbReference type="EMBL" id="JAYKXP010000113">
    <property type="protein sequence ID" value="KAK7025510.1"/>
    <property type="molecule type" value="Genomic_DNA"/>
</dbReference>
<dbReference type="CDD" id="cd02440">
    <property type="entry name" value="AdoMet_MTases"/>
    <property type="match status" value="1"/>
</dbReference>
<comment type="miscellaneous">
    <text evidence="11">In contrast to other lysine histone methyltransferases, it does not contain a SET domain, suggesting the existence of another mechanism for methylation of lysine residues of histones.</text>
</comment>
<name>A0AAW0BHH7_9AGAR</name>
<dbReference type="PANTHER" id="PTHR21451:SF0">
    <property type="entry name" value="HISTONE-LYSINE N-METHYLTRANSFERASE, H3 LYSINE-79 SPECIFIC"/>
    <property type="match status" value="1"/>
</dbReference>
<dbReference type="InterPro" id="IPR030445">
    <property type="entry name" value="H3-K79_meTrfase"/>
</dbReference>
<dbReference type="GO" id="GO:0140956">
    <property type="term" value="F:histone H3K79 trimethyltransferase activity"/>
    <property type="evidence" value="ECO:0007669"/>
    <property type="project" value="UniProtKB-EC"/>
</dbReference>
<evidence type="ECO:0000256" key="3">
    <source>
        <dbReference type="ARBA" id="ARBA00020987"/>
    </source>
</evidence>
<evidence type="ECO:0000256" key="10">
    <source>
        <dbReference type="ARBA" id="ARBA00047770"/>
    </source>
</evidence>
<evidence type="ECO:0000256" key="7">
    <source>
        <dbReference type="ARBA" id="ARBA00022853"/>
    </source>
</evidence>
<keyword evidence="8 11" id="KW-0539">Nucleus</keyword>
<protein>
    <recommendedName>
        <fullName evidence="3 11">Histone-lysine N-methyltransferase, H3 lysine-79 specific</fullName>
        <ecNumber evidence="2 11">2.1.1.360</ecNumber>
    </recommendedName>
    <alternativeName>
        <fullName evidence="9 11">Histone H3-K79 methyltransferase</fullName>
    </alternativeName>
</protein>
<evidence type="ECO:0000256" key="11">
    <source>
        <dbReference type="RuleBase" id="RU271113"/>
    </source>
</evidence>
<dbReference type="PANTHER" id="PTHR21451">
    <property type="entry name" value="HISTONE H3 METHYLTRANSFERASE"/>
    <property type="match status" value="1"/>
</dbReference>
<organism evidence="13 14">
    <name type="scientific">Paramarasmius palmivorus</name>
    <dbReference type="NCBI Taxonomy" id="297713"/>
    <lineage>
        <taxon>Eukaryota</taxon>
        <taxon>Fungi</taxon>
        <taxon>Dikarya</taxon>
        <taxon>Basidiomycota</taxon>
        <taxon>Agaricomycotina</taxon>
        <taxon>Agaricomycetes</taxon>
        <taxon>Agaricomycetidae</taxon>
        <taxon>Agaricales</taxon>
        <taxon>Marasmiineae</taxon>
        <taxon>Marasmiaceae</taxon>
        <taxon>Paramarasmius</taxon>
    </lineage>
</organism>
<dbReference type="Pfam" id="PF08123">
    <property type="entry name" value="DOT1"/>
    <property type="match status" value="1"/>
</dbReference>
<proteinExistence type="inferred from homology"/>
<comment type="similarity">
    <text evidence="11">Belongs to the class I-like SAM-binding methyltransferase superfamily. DOT1 family.</text>
</comment>
<comment type="activity regulation">
    <text evidence="11">Ubiquitination of histone H2B to form H2BK123ub1 is required for efficient DOT1 methyltransferase activity on histone H3.</text>
</comment>
<comment type="subcellular location">
    <subcellularLocation>
        <location evidence="1 11">Nucleus</location>
    </subcellularLocation>
</comment>
<dbReference type="GO" id="GO:0000077">
    <property type="term" value="P:DNA damage checkpoint signaling"/>
    <property type="evidence" value="ECO:0007669"/>
    <property type="project" value="TreeGrafter"/>
</dbReference>
<evidence type="ECO:0000256" key="2">
    <source>
        <dbReference type="ARBA" id="ARBA00012190"/>
    </source>
</evidence>
<evidence type="ECO:0000313" key="14">
    <source>
        <dbReference type="Proteomes" id="UP001383192"/>
    </source>
</evidence>
<sequence length="194" mass="21719">MALEDKLSLALDNLDRALLIKAVGEVNVVLRDLEPRHFGPALNDFIVQQSYDRCIRPHHSLVQQYRSFSSETYGETMPKFIEQLLNHCPITDKSLVVDLGCGVGNVVSQIGIATRCSVYGIEIRQEVAALANQLVAETDRRSRLWGLESGTMTVLHGDILTHTGLREVLKSADLIFCNNFCFDEKSRPFSLDLD</sequence>
<evidence type="ECO:0000259" key="12">
    <source>
        <dbReference type="PROSITE" id="PS51569"/>
    </source>
</evidence>
<evidence type="ECO:0000313" key="13">
    <source>
        <dbReference type="EMBL" id="KAK7025510.1"/>
    </source>
</evidence>
<dbReference type="Proteomes" id="UP001383192">
    <property type="component" value="Unassembled WGS sequence"/>
</dbReference>
<accession>A0AAW0BHH7</accession>
<dbReference type="InterPro" id="IPR025789">
    <property type="entry name" value="DOT1_dom"/>
</dbReference>
<evidence type="ECO:0000256" key="9">
    <source>
        <dbReference type="ARBA" id="ARBA00029821"/>
    </source>
</evidence>
<dbReference type="EC" id="2.1.1.360" evidence="2 11"/>
<evidence type="ECO:0000256" key="6">
    <source>
        <dbReference type="ARBA" id="ARBA00022691"/>
    </source>
</evidence>
<gene>
    <name evidence="13" type="primary">DOT1_4</name>
    <name evidence="13" type="ORF">VNI00_015944</name>
</gene>
<evidence type="ECO:0000256" key="5">
    <source>
        <dbReference type="ARBA" id="ARBA00022679"/>
    </source>
</evidence>
<dbReference type="GO" id="GO:0032259">
    <property type="term" value="P:methylation"/>
    <property type="evidence" value="ECO:0007669"/>
    <property type="project" value="UniProtKB-KW"/>
</dbReference>
<dbReference type="GO" id="GO:0006281">
    <property type="term" value="P:DNA repair"/>
    <property type="evidence" value="ECO:0007669"/>
    <property type="project" value="TreeGrafter"/>
</dbReference>
<evidence type="ECO:0000256" key="4">
    <source>
        <dbReference type="ARBA" id="ARBA00022603"/>
    </source>
</evidence>
<keyword evidence="5 11" id="KW-0808">Transferase</keyword>
<evidence type="ECO:0000256" key="8">
    <source>
        <dbReference type="ARBA" id="ARBA00023242"/>
    </source>
</evidence>
<comment type="function">
    <text evidence="11">Histone methyltransferase that specifically trimethylates histone H3 to form H3K79me3. This methylation is required for telomere silencing and for the pachytene checkpoint during the meiotic cell cycle by allowing the recruitment of RAD9 to double strand breaks. Nucleosomes are preferred as substrate compared to free histone.</text>
</comment>
<dbReference type="Gene3D" id="3.40.50.150">
    <property type="entry name" value="Vaccinia Virus protein VP39"/>
    <property type="match status" value="1"/>
</dbReference>
<keyword evidence="4 11" id="KW-0489">Methyltransferase</keyword>
<reference evidence="13 14" key="1">
    <citation type="submission" date="2024-01" db="EMBL/GenBank/DDBJ databases">
        <title>A draft genome for a cacao thread blight-causing isolate of Paramarasmius palmivorus.</title>
        <authorList>
            <person name="Baruah I.K."/>
            <person name="Bukari Y."/>
            <person name="Amoako-Attah I."/>
            <person name="Meinhardt L.W."/>
            <person name="Bailey B.A."/>
            <person name="Cohen S.P."/>
        </authorList>
    </citation>
    <scope>NUCLEOTIDE SEQUENCE [LARGE SCALE GENOMIC DNA]</scope>
    <source>
        <strain evidence="13 14">GH-12</strain>
    </source>
</reference>
<feature type="domain" description="DOT1" evidence="12">
    <location>
        <begin position="1"/>
        <end position="194"/>
    </location>
</feature>